<evidence type="ECO:0008006" key="3">
    <source>
        <dbReference type="Google" id="ProtNLM"/>
    </source>
</evidence>
<reference evidence="1 2" key="1">
    <citation type="journal article" date="2023" name="Antonie Van Leeuwenhoek">
        <title>Mesoterricola silvestris gen. nov., sp. nov., Mesoterricola sediminis sp. nov., Geothrix oryzae sp. nov., Geothrix edaphica sp. nov., Geothrix rubra sp. nov., and Geothrix limicola sp. nov., six novel members of Acidobacteriota isolated from soils.</title>
        <authorList>
            <person name="Itoh H."/>
            <person name="Sugisawa Y."/>
            <person name="Mise K."/>
            <person name="Xu Z."/>
            <person name="Kuniyasu M."/>
            <person name="Ushijima N."/>
            <person name="Kawano K."/>
            <person name="Kobayashi E."/>
            <person name="Shiratori Y."/>
            <person name="Masuda Y."/>
            <person name="Senoo K."/>
        </authorList>
    </citation>
    <scope>NUCLEOTIDE SEQUENCE [LARGE SCALE GENOMIC DNA]</scope>
    <source>
        <strain evidence="1 2">Red804</strain>
    </source>
</reference>
<comment type="caution">
    <text evidence="1">The sequence shown here is derived from an EMBL/GenBank/DDBJ whole genome shotgun (WGS) entry which is preliminary data.</text>
</comment>
<organism evidence="1 2">
    <name type="scientific">Geothrix limicola</name>
    <dbReference type="NCBI Taxonomy" id="2927978"/>
    <lineage>
        <taxon>Bacteria</taxon>
        <taxon>Pseudomonadati</taxon>
        <taxon>Acidobacteriota</taxon>
        <taxon>Holophagae</taxon>
        <taxon>Holophagales</taxon>
        <taxon>Holophagaceae</taxon>
        <taxon>Geothrix</taxon>
    </lineage>
</organism>
<evidence type="ECO:0000313" key="2">
    <source>
        <dbReference type="Proteomes" id="UP001165069"/>
    </source>
</evidence>
<dbReference type="Gene3D" id="2.60.120.10">
    <property type="entry name" value="Jelly Rolls"/>
    <property type="match status" value="1"/>
</dbReference>
<name>A0ABQ5QJY3_9BACT</name>
<sequence length="102" mass="11372">MPITNLQEALPMPESQRAMLPLIDVEHGTKLVLVALPKDVQIPAHKAPYPASVQLLTGRIEVLKGEIWIPMLPGERVVFDKDQPHALKAFESSYLIVTHMRG</sequence>
<dbReference type="SUPFAM" id="SSF51182">
    <property type="entry name" value="RmlC-like cupins"/>
    <property type="match status" value="1"/>
</dbReference>
<gene>
    <name evidence="1" type="ORF">GETHLI_31250</name>
</gene>
<keyword evidence="2" id="KW-1185">Reference proteome</keyword>
<protein>
    <recommendedName>
        <fullName evidence="3">Cupin</fullName>
    </recommendedName>
</protein>
<dbReference type="RefSeq" id="WP_285577106.1">
    <property type="nucleotide sequence ID" value="NZ_BSDE01000007.1"/>
</dbReference>
<dbReference type="Proteomes" id="UP001165069">
    <property type="component" value="Unassembled WGS sequence"/>
</dbReference>
<dbReference type="InterPro" id="IPR011051">
    <property type="entry name" value="RmlC_Cupin_sf"/>
</dbReference>
<accession>A0ABQ5QJY3</accession>
<dbReference type="InterPro" id="IPR014710">
    <property type="entry name" value="RmlC-like_jellyroll"/>
</dbReference>
<dbReference type="EMBL" id="BSDE01000007">
    <property type="protein sequence ID" value="GLH74623.1"/>
    <property type="molecule type" value="Genomic_DNA"/>
</dbReference>
<evidence type="ECO:0000313" key="1">
    <source>
        <dbReference type="EMBL" id="GLH74623.1"/>
    </source>
</evidence>
<proteinExistence type="predicted"/>